<name>A0A239KQK4_9ACTN</name>
<dbReference type="Gene3D" id="1.20.120.520">
    <property type="entry name" value="nmb1532 protein domain like"/>
    <property type="match status" value="1"/>
</dbReference>
<dbReference type="Proteomes" id="UP000198318">
    <property type="component" value="Unassembled WGS sequence"/>
</dbReference>
<sequence length="190" mass="21370">MQTTPANTGKTEDVIDLLRAQHGRIRDLFDQVMHSSGDERKHAFHDLMKLLAIHETAEEEIIHPVARRLPGGDGIVDDRLAEERAAKELLSELDGMDTDDPRFLKTVDRLRMDVLTHARAEERYEFDRLKDQFSPTQLKGFAAAVRAAEAIAPTRPHPGVESAKKNMVMGPMASVIDHVRDMIRDARGKS</sequence>
<evidence type="ECO:0000313" key="3">
    <source>
        <dbReference type="Proteomes" id="UP000198318"/>
    </source>
</evidence>
<protein>
    <submittedName>
        <fullName evidence="2">Hemerythrin HHE cation binding domain-containing protein</fullName>
    </submittedName>
</protein>
<dbReference type="OrthoDB" id="3212362at2"/>
<dbReference type="RefSeq" id="WP_089327602.1">
    <property type="nucleotide sequence ID" value="NZ_FZOR01000019.1"/>
</dbReference>
<dbReference type="PANTHER" id="PTHR35585">
    <property type="entry name" value="HHE DOMAIN PROTEIN (AFU_ORTHOLOGUE AFUA_4G00730)"/>
    <property type="match status" value="1"/>
</dbReference>
<accession>A0A239KQK4</accession>
<dbReference type="AlphaFoldDB" id="A0A239KQK4"/>
<evidence type="ECO:0000259" key="1">
    <source>
        <dbReference type="Pfam" id="PF01814"/>
    </source>
</evidence>
<organism evidence="2 3">
    <name type="scientific">Actinomadura meyerae</name>
    <dbReference type="NCBI Taxonomy" id="240840"/>
    <lineage>
        <taxon>Bacteria</taxon>
        <taxon>Bacillati</taxon>
        <taxon>Actinomycetota</taxon>
        <taxon>Actinomycetes</taxon>
        <taxon>Streptosporangiales</taxon>
        <taxon>Thermomonosporaceae</taxon>
        <taxon>Actinomadura</taxon>
    </lineage>
</organism>
<dbReference type="InterPro" id="IPR012312">
    <property type="entry name" value="Hemerythrin-like"/>
</dbReference>
<dbReference type="Pfam" id="PF01814">
    <property type="entry name" value="Hemerythrin"/>
    <property type="match status" value="1"/>
</dbReference>
<evidence type="ECO:0000313" key="2">
    <source>
        <dbReference type="EMBL" id="SNT19903.1"/>
    </source>
</evidence>
<keyword evidence="3" id="KW-1185">Reference proteome</keyword>
<reference evidence="2 3" key="1">
    <citation type="submission" date="2017-06" db="EMBL/GenBank/DDBJ databases">
        <authorList>
            <person name="Kim H.J."/>
            <person name="Triplett B.A."/>
        </authorList>
    </citation>
    <scope>NUCLEOTIDE SEQUENCE [LARGE SCALE GENOMIC DNA]</scope>
    <source>
        <strain evidence="2 3">DSM 44715</strain>
    </source>
</reference>
<dbReference type="CDD" id="cd12108">
    <property type="entry name" value="Hr-like"/>
    <property type="match status" value="1"/>
</dbReference>
<gene>
    <name evidence="2" type="ORF">SAMN05443665_101910</name>
</gene>
<dbReference type="EMBL" id="FZOR01000019">
    <property type="protein sequence ID" value="SNT19903.1"/>
    <property type="molecule type" value="Genomic_DNA"/>
</dbReference>
<feature type="domain" description="Hemerythrin-like" evidence="1">
    <location>
        <begin position="14"/>
        <end position="127"/>
    </location>
</feature>
<proteinExistence type="predicted"/>
<dbReference type="PANTHER" id="PTHR35585:SF1">
    <property type="entry name" value="HHE DOMAIN PROTEIN (AFU_ORTHOLOGUE AFUA_4G00730)"/>
    <property type="match status" value="1"/>
</dbReference>